<feature type="region of interest" description="Phosphopantothenoylcysteine decarboxylase" evidence="3">
    <location>
        <begin position="1"/>
        <end position="189"/>
    </location>
</feature>
<feature type="domain" description="Flavoprotein" evidence="5">
    <location>
        <begin position="5"/>
        <end position="179"/>
    </location>
</feature>
<dbReference type="EC" id="6.3.2.5" evidence="3"/>
<dbReference type="NCBIfam" id="TIGR00521">
    <property type="entry name" value="coaBC_dfp"/>
    <property type="match status" value="1"/>
</dbReference>
<dbReference type="InterPro" id="IPR036551">
    <property type="entry name" value="Flavin_trans-like"/>
</dbReference>
<dbReference type="InterPro" id="IPR003382">
    <property type="entry name" value="Flavoprotein"/>
</dbReference>
<comment type="catalytic activity">
    <reaction evidence="3 4">
        <text>(R)-4'-phosphopantothenate + L-cysteine + CTP = N-[(R)-4-phosphopantothenoyl]-L-cysteine + CMP + diphosphate + H(+)</text>
        <dbReference type="Rhea" id="RHEA:19397"/>
        <dbReference type="ChEBI" id="CHEBI:10986"/>
        <dbReference type="ChEBI" id="CHEBI:15378"/>
        <dbReference type="ChEBI" id="CHEBI:33019"/>
        <dbReference type="ChEBI" id="CHEBI:35235"/>
        <dbReference type="ChEBI" id="CHEBI:37563"/>
        <dbReference type="ChEBI" id="CHEBI:59458"/>
        <dbReference type="ChEBI" id="CHEBI:60377"/>
        <dbReference type="EC" id="6.3.2.5"/>
    </reaction>
</comment>
<evidence type="ECO:0000313" key="8">
    <source>
        <dbReference type="Proteomes" id="UP000180254"/>
    </source>
</evidence>
<evidence type="ECO:0000259" key="6">
    <source>
        <dbReference type="Pfam" id="PF04127"/>
    </source>
</evidence>
<dbReference type="GO" id="GO:0071513">
    <property type="term" value="C:phosphopantothenoylcysteine decarboxylase complex"/>
    <property type="evidence" value="ECO:0007669"/>
    <property type="project" value="TreeGrafter"/>
</dbReference>
<accession>A0A1S1V940</accession>
<dbReference type="Pfam" id="PF02441">
    <property type="entry name" value="Flavoprotein"/>
    <property type="match status" value="1"/>
</dbReference>
<feature type="binding site" evidence="3">
    <location>
        <position position="337"/>
    </location>
    <ligand>
        <name>CTP</name>
        <dbReference type="ChEBI" id="CHEBI:37563"/>
    </ligand>
</feature>
<dbReference type="GO" id="GO:0046872">
    <property type="term" value="F:metal ion binding"/>
    <property type="evidence" value="ECO:0007669"/>
    <property type="project" value="UniProtKB-KW"/>
</dbReference>
<dbReference type="SUPFAM" id="SSF52507">
    <property type="entry name" value="Homo-oligomeric flavin-containing Cys decarboxylases, HFCD"/>
    <property type="match status" value="1"/>
</dbReference>
<comment type="cofactor">
    <cofactor evidence="3">
        <name>Mg(2+)</name>
        <dbReference type="ChEBI" id="CHEBI:18420"/>
    </cofactor>
</comment>
<feature type="binding site" evidence="3">
    <location>
        <position position="341"/>
    </location>
    <ligand>
        <name>CTP</name>
        <dbReference type="ChEBI" id="CHEBI:37563"/>
    </ligand>
</feature>
<feature type="active site" description="Proton donor" evidence="3">
    <location>
        <position position="157"/>
    </location>
</feature>
<comment type="function">
    <text evidence="4">Catalyzes two steps in the biosynthesis of coenzyme A. In the first step cysteine is conjugated to 4'-phosphopantothenate to form 4-phosphopantothenoylcysteine, in the latter compound is decarboxylated to form 4'-phosphopantotheine.</text>
</comment>
<comment type="catalytic activity">
    <reaction evidence="3 4">
        <text>N-[(R)-4-phosphopantothenoyl]-L-cysteine + H(+) = (R)-4'-phosphopantetheine + CO2</text>
        <dbReference type="Rhea" id="RHEA:16793"/>
        <dbReference type="ChEBI" id="CHEBI:15378"/>
        <dbReference type="ChEBI" id="CHEBI:16526"/>
        <dbReference type="ChEBI" id="CHEBI:59458"/>
        <dbReference type="ChEBI" id="CHEBI:61723"/>
        <dbReference type="EC" id="4.1.1.36"/>
    </reaction>
</comment>
<evidence type="ECO:0000313" key="7">
    <source>
        <dbReference type="EMBL" id="OHW62637.1"/>
    </source>
</evidence>
<dbReference type="EC" id="4.1.1.36" evidence="3"/>
<comment type="similarity">
    <text evidence="3 4">In the C-terminal section; belongs to the PPC synthetase family.</text>
</comment>
<dbReference type="Proteomes" id="UP000180254">
    <property type="component" value="Unassembled WGS sequence"/>
</dbReference>
<evidence type="ECO:0000256" key="3">
    <source>
        <dbReference type="HAMAP-Rule" id="MF_02225"/>
    </source>
</evidence>
<protein>
    <recommendedName>
        <fullName evidence="3">Coenzyme A biosynthesis bifunctional protein CoaBC</fullName>
    </recommendedName>
    <alternativeName>
        <fullName evidence="3">DNA/pantothenate metabolism flavoprotein</fullName>
    </alternativeName>
    <alternativeName>
        <fullName evidence="3">Phosphopantothenoylcysteine synthetase/decarboxylase</fullName>
        <shortName evidence="3">PPCS-PPCDC</shortName>
    </alternativeName>
    <domain>
        <recommendedName>
            <fullName evidence="3">Phosphopantothenoylcysteine decarboxylase</fullName>
            <shortName evidence="3">PPC decarboxylase</shortName>
            <shortName evidence="3">PPC-DC</shortName>
            <ecNumber evidence="3">4.1.1.36</ecNumber>
        </recommendedName>
        <alternativeName>
            <fullName evidence="3">CoaC</fullName>
        </alternativeName>
    </domain>
    <domain>
        <recommendedName>
            <fullName evidence="3">Phosphopantothenate--cysteine ligase</fullName>
            <ecNumber evidence="3">6.3.2.5</ecNumber>
        </recommendedName>
        <alternativeName>
            <fullName evidence="3">CoaB</fullName>
        </alternativeName>
        <alternativeName>
            <fullName evidence="3">Phosphopantothenoylcysteine synthetase</fullName>
            <shortName evidence="3">PPC synthetase</shortName>
            <shortName evidence="3">PPC-S</shortName>
        </alternativeName>
    </domain>
</protein>
<evidence type="ECO:0000256" key="4">
    <source>
        <dbReference type="RuleBase" id="RU364078"/>
    </source>
</evidence>
<keyword evidence="3" id="KW-0479">Metal-binding</keyword>
<comment type="caution">
    <text evidence="7">The sequence shown here is derived from an EMBL/GenBank/DDBJ whole genome shotgun (WGS) entry which is preliminary data.</text>
</comment>
<feature type="binding site" evidence="3">
    <location>
        <position position="288"/>
    </location>
    <ligand>
        <name>CTP</name>
        <dbReference type="ChEBI" id="CHEBI:37563"/>
    </ligand>
</feature>
<dbReference type="Gene3D" id="3.40.50.10300">
    <property type="entry name" value="CoaB-like"/>
    <property type="match status" value="1"/>
</dbReference>
<dbReference type="SUPFAM" id="SSF102645">
    <property type="entry name" value="CoaB-like"/>
    <property type="match status" value="1"/>
</dbReference>
<dbReference type="InterPro" id="IPR005252">
    <property type="entry name" value="CoaBC"/>
</dbReference>
<dbReference type="GO" id="GO:0010181">
    <property type="term" value="F:FMN binding"/>
    <property type="evidence" value="ECO:0007669"/>
    <property type="project" value="UniProtKB-UniRule"/>
</dbReference>
<comment type="similarity">
    <text evidence="3 4">In the N-terminal section; belongs to the HFCD (homo-oligomeric flavin containing Cys decarboxylase) superfamily.</text>
</comment>
<dbReference type="OrthoDB" id="9802554at2"/>
<dbReference type="UniPathway" id="UPA00241">
    <property type="reaction ID" value="UER00353"/>
</dbReference>
<dbReference type="Pfam" id="PF04127">
    <property type="entry name" value="DFP"/>
    <property type="match status" value="1"/>
</dbReference>
<dbReference type="RefSeq" id="WP_071062668.1">
    <property type="nucleotide sequence ID" value="NZ_MKIE01000003.1"/>
</dbReference>
<name>A0A1S1V940_9FIRM</name>
<comment type="pathway">
    <text evidence="3 4">Cofactor biosynthesis; coenzyme A biosynthesis; CoA from (R)-pantothenate: step 3/5.</text>
</comment>
<dbReference type="InterPro" id="IPR035929">
    <property type="entry name" value="CoaB-like_sf"/>
</dbReference>
<comment type="caution">
    <text evidence="3">Lacks conserved residue(s) required for the propagation of feature annotation.</text>
</comment>
<comment type="function">
    <text evidence="3">Catalyzes two sequential steps in the biosynthesis of coenzyme A. In the first step cysteine is conjugated to 4'-phosphopantothenate to form 4-phosphopantothenoylcysteine. In the second step the latter compound is decarboxylated to form 4'-phosphopantotheine.</text>
</comment>
<comment type="cofactor">
    <cofactor evidence="3">
        <name>FMN</name>
        <dbReference type="ChEBI" id="CHEBI:58210"/>
    </cofactor>
    <text evidence="3">Binds 1 FMN per subunit.</text>
</comment>
<dbReference type="GO" id="GO:0004633">
    <property type="term" value="F:phosphopantothenoylcysteine decarboxylase activity"/>
    <property type="evidence" value="ECO:0007669"/>
    <property type="project" value="UniProtKB-UniRule"/>
</dbReference>
<dbReference type="InterPro" id="IPR007085">
    <property type="entry name" value="DNA/pantothenate-metab_flavo_C"/>
</dbReference>
<keyword evidence="8" id="KW-1185">Reference proteome</keyword>
<keyword evidence="3" id="KW-0511">Multifunctional enzyme</keyword>
<keyword evidence="3 4" id="KW-0285">Flavoprotein</keyword>
<comment type="pathway">
    <text evidence="3 4">Cofactor biosynthesis; coenzyme A biosynthesis; CoA from (R)-pantothenate: step 2/5.</text>
</comment>
<organism evidence="7 8">
    <name type="scientific">Andreesenia angusta</name>
    <dbReference type="NCBI Taxonomy" id="39480"/>
    <lineage>
        <taxon>Bacteria</taxon>
        <taxon>Bacillati</taxon>
        <taxon>Bacillota</taxon>
        <taxon>Tissierellia</taxon>
        <taxon>Tissierellales</taxon>
        <taxon>Gottschalkiaceae</taxon>
        <taxon>Andreesenia</taxon>
    </lineage>
</organism>
<dbReference type="EMBL" id="MKIE01000003">
    <property type="protein sequence ID" value="OHW62637.1"/>
    <property type="molecule type" value="Genomic_DNA"/>
</dbReference>
<gene>
    <name evidence="3 7" type="primary">coaBC</name>
    <name evidence="7" type="ORF">EUAN_12020</name>
</gene>
<keyword evidence="3 4" id="KW-0288">FMN</keyword>
<keyword evidence="2 3" id="KW-0456">Lyase</keyword>
<dbReference type="HAMAP" id="MF_02225">
    <property type="entry name" value="CoaBC"/>
    <property type="match status" value="1"/>
</dbReference>
<evidence type="ECO:0000256" key="1">
    <source>
        <dbReference type="ARBA" id="ARBA00022793"/>
    </source>
</evidence>
<sequence>MLNGKTIVMGVTGGIAVYKAVDVVSRLKKLGADIKVIMTESATEFVMPLTFETMSQNYVVSDMFGEIKSWDVEHISLAKSADLFLVAPATANIIGKVANGIADDMLSTTIMATKAKVLFAPAMNTNMYQNPLFKENVDKLKIMGYGFIAPASGRLACGDLGEGKLEDPEKIVEAVVDHFKKSEELSGKKVVVTAGPTLERLDPVRYISNNSSGKMGYRLAERARDRGAEVVLVSGPTHVERPDGVKFVQVETTEEMFRAVEAEYGSDDILIKAAAPLDYRPSSYSENKIKKSEGKLKLEFERNVDIAKHFGEKKSRNQILIGFAAESENLIENAKRKLEQKNMDFIVANDITAEDSGFKSDRNKAFIISSDSTVEELPKMSKSELSDRILDKLIEILDRKAR</sequence>
<evidence type="ECO:0000256" key="2">
    <source>
        <dbReference type="ARBA" id="ARBA00023239"/>
    </source>
</evidence>
<feature type="binding site" evidence="3">
    <location>
        <position position="323"/>
    </location>
    <ligand>
        <name>CTP</name>
        <dbReference type="ChEBI" id="CHEBI:37563"/>
    </ligand>
</feature>
<dbReference type="PANTHER" id="PTHR14359:SF6">
    <property type="entry name" value="PHOSPHOPANTOTHENOYLCYSTEINE DECARBOXYLASE"/>
    <property type="match status" value="1"/>
</dbReference>
<proteinExistence type="inferred from homology"/>
<feature type="binding site" evidence="3">
    <location>
        <position position="278"/>
    </location>
    <ligand>
        <name>CTP</name>
        <dbReference type="ChEBI" id="CHEBI:37563"/>
    </ligand>
</feature>
<dbReference type="GO" id="GO:0015941">
    <property type="term" value="P:pantothenate catabolic process"/>
    <property type="evidence" value="ECO:0007669"/>
    <property type="project" value="InterPro"/>
</dbReference>
<evidence type="ECO:0000259" key="5">
    <source>
        <dbReference type="Pfam" id="PF02441"/>
    </source>
</evidence>
<dbReference type="Gene3D" id="3.40.50.1950">
    <property type="entry name" value="Flavin prenyltransferase-like"/>
    <property type="match status" value="1"/>
</dbReference>
<keyword evidence="1 3" id="KW-0210">Decarboxylase</keyword>
<dbReference type="GO" id="GO:0004632">
    <property type="term" value="F:phosphopantothenate--cysteine ligase activity"/>
    <property type="evidence" value="ECO:0007669"/>
    <property type="project" value="UniProtKB-UniRule"/>
</dbReference>
<feature type="domain" description="DNA/pantothenate metabolism flavoprotein C-terminal" evidence="6">
    <location>
        <begin position="185"/>
        <end position="395"/>
    </location>
</feature>
<dbReference type="AlphaFoldDB" id="A0A1S1V940"/>
<keyword evidence="3 4" id="KW-0436">Ligase</keyword>
<reference evidence="7 8" key="1">
    <citation type="submission" date="2016-09" db="EMBL/GenBank/DDBJ databases">
        <title>Genome sequence of Eubacterium angustum.</title>
        <authorList>
            <person name="Poehlein A."/>
            <person name="Daniel R."/>
        </authorList>
    </citation>
    <scope>NUCLEOTIDE SEQUENCE [LARGE SCALE GENOMIC DNA]</scope>
    <source>
        <strain evidence="7 8">DSM 1989</strain>
    </source>
</reference>
<dbReference type="GO" id="GO:0015937">
    <property type="term" value="P:coenzyme A biosynthetic process"/>
    <property type="evidence" value="ECO:0007669"/>
    <property type="project" value="UniProtKB-UniRule"/>
</dbReference>
<dbReference type="STRING" id="39480.EUAN_12020"/>
<feature type="region of interest" description="Phosphopantothenate--cysteine ligase" evidence="3">
    <location>
        <begin position="190"/>
        <end position="402"/>
    </location>
</feature>
<dbReference type="PANTHER" id="PTHR14359">
    <property type="entry name" value="HOMO-OLIGOMERIC FLAVIN CONTAINING CYS DECARBOXYLASE FAMILY"/>
    <property type="match status" value="1"/>
</dbReference>
<keyword evidence="3" id="KW-0460">Magnesium</keyword>